<protein>
    <submittedName>
        <fullName evidence="2">Uncharacterized protein</fullName>
    </submittedName>
</protein>
<keyword evidence="1" id="KW-0472">Membrane</keyword>
<keyword evidence="1" id="KW-0812">Transmembrane</keyword>
<keyword evidence="1" id="KW-1133">Transmembrane helix</keyword>
<comment type="caution">
    <text evidence="2">The sequence shown here is derived from an EMBL/GenBank/DDBJ whole genome shotgun (WGS) entry which is preliminary data.</text>
</comment>
<evidence type="ECO:0000313" key="3">
    <source>
        <dbReference type="Proteomes" id="UP001466331"/>
    </source>
</evidence>
<keyword evidence="3" id="KW-1185">Reference proteome</keyword>
<dbReference type="Proteomes" id="UP001466331">
    <property type="component" value="Unassembled WGS sequence"/>
</dbReference>
<organism evidence="2 3">
    <name type="scientific">Rarispira pelagica</name>
    <dbReference type="NCBI Taxonomy" id="3141764"/>
    <lineage>
        <taxon>Bacteria</taxon>
        <taxon>Pseudomonadati</taxon>
        <taxon>Spirochaetota</taxon>
        <taxon>Spirochaetia</taxon>
        <taxon>Winmispirales</taxon>
        <taxon>Winmispiraceae</taxon>
        <taxon>Rarispira</taxon>
    </lineage>
</organism>
<evidence type="ECO:0000256" key="1">
    <source>
        <dbReference type="SAM" id="Phobius"/>
    </source>
</evidence>
<dbReference type="RefSeq" id="WP_420070430.1">
    <property type="nucleotide sequence ID" value="NZ_JBCHKQ010000018.1"/>
</dbReference>
<accession>A0ABU9UE82</accession>
<dbReference type="EMBL" id="JBCHKQ010000018">
    <property type="protein sequence ID" value="MEM5948979.1"/>
    <property type="molecule type" value="Genomic_DNA"/>
</dbReference>
<name>A0ABU9UE82_9SPIR</name>
<sequence>MQNTQKNKKSKWFWLYYFLIALPIAIYNLYDFSISQDKREEFSPIFKDKEIQMNILRNCDGILYGLANFEKIGTITIEIHHDDVLLLEAEVVGSNGHMDSGDIEYYSSENLLVKDISFKPEEVYNGHLIWINMDENGNAYVLVLIKTKWLYQLWRERKSFIEPIKGRVFLFLKTSADYLDSILKVAKKKRSMSINELLYWGSFEQDFASFLLCR</sequence>
<evidence type="ECO:0000313" key="2">
    <source>
        <dbReference type="EMBL" id="MEM5948979.1"/>
    </source>
</evidence>
<reference evidence="2 3" key="1">
    <citation type="submission" date="2024-03" db="EMBL/GenBank/DDBJ databases">
        <title>Ignisphaera cupida sp. nov., a hyperthermophilic hydrolytic archaeon from a hot spring of Kamchatka, and proposal of Ignisphaeraceae fam. nov.</title>
        <authorList>
            <person name="Podosokorskaya O.A."/>
            <person name="Elcheninov A.G."/>
            <person name="Maltseva A.I."/>
            <person name="Zayulina K.S."/>
            <person name="Novikov A."/>
            <person name="Merkel A.Y."/>
        </authorList>
    </citation>
    <scope>NUCLEOTIDE SEQUENCE [LARGE SCALE GENOMIC DNA]</scope>
    <source>
        <strain evidence="2 3">38H-sp</strain>
    </source>
</reference>
<proteinExistence type="predicted"/>
<feature type="transmembrane region" description="Helical" evidence="1">
    <location>
        <begin position="12"/>
        <end position="30"/>
    </location>
</feature>
<gene>
    <name evidence="2" type="ORF">WKV44_10570</name>
</gene>